<gene>
    <name evidence="1" type="ORF">RSOLAG1IB_02500</name>
</gene>
<organism evidence="1 2">
    <name type="scientific">Thanatephorus cucumeris (strain AG1-IB / isolate 7/3/14)</name>
    <name type="common">Lettuce bottom rot fungus</name>
    <name type="synonym">Rhizoctonia solani</name>
    <dbReference type="NCBI Taxonomy" id="1108050"/>
    <lineage>
        <taxon>Eukaryota</taxon>
        <taxon>Fungi</taxon>
        <taxon>Dikarya</taxon>
        <taxon>Basidiomycota</taxon>
        <taxon>Agaricomycotina</taxon>
        <taxon>Agaricomycetes</taxon>
        <taxon>Cantharellales</taxon>
        <taxon>Ceratobasidiaceae</taxon>
        <taxon>Rhizoctonia</taxon>
        <taxon>Rhizoctonia solani AG-1</taxon>
    </lineage>
</organism>
<proteinExistence type="predicted"/>
<evidence type="ECO:0000313" key="1">
    <source>
        <dbReference type="EMBL" id="CEL57756.1"/>
    </source>
</evidence>
<sequence>MKRQSVSGSSRSLGGPSQIIAWTDDREAIARGPPKFEALAVGLSVHGSARPLPTPQVAGLASDFDFALVPPVKSDFLLWIFGSTLVSRGRQRAVEREFAKCQRSHREKGSPRQGTERGWFNLATIFVRYLFCSITCPL</sequence>
<accession>A0A0B7FIF3</accession>
<reference evidence="1 2" key="1">
    <citation type="submission" date="2014-11" db="EMBL/GenBank/DDBJ databases">
        <authorList>
            <person name="Wibberg Daniel"/>
        </authorList>
    </citation>
    <scope>NUCLEOTIDE SEQUENCE [LARGE SCALE GENOMIC DNA]</scope>
    <source>
        <strain evidence="1">Rhizoctonia solani AG1-IB 7/3/14</strain>
    </source>
</reference>
<evidence type="ECO:0000313" key="2">
    <source>
        <dbReference type="Proteomes" id="UP000059188"/>
    </source>
</evidence>
<dbReference type="EMBL" id="LN679102">
    <property type="protein sequence ID" value="CEL57756.1"/>
    <property type="molecule type" value="Genomic_DNA"/>
</dbReference>
<name>A0A0B7FIF3_THACB</name>
<dbReference type="AlphaFoldDB" id="A0A0B7FIF3"/>
<keyword evidence="2" id="KW-1185">Reference proteome</keyword>
<dbReference type="Proteomes" id="UP000059188">
    <property type="component" value="Unassembled WGS sequence"/>
</dbReference>
<protein>
    <submittedName>
        <fullName evidence="1">Uncharacterized protein</fullName>
    </submittedName>
</protein>